<organism evidence="1 2">
    <name type="scientific">Methylophilus luteus</name>
    <dbReference type="NCBI Taxonomy" id="640108"/>
    <lineage>
        <taxon>Bacteria</taxon>
        <taxon>Pseudomonadati</taxon>
        <taxon>Pseudomonadota</taxon>
        <taxon>Betaproteobacteria</taxon>
        <taxon>Nitrosomonadales</taxon>
        <taxon>Methylophilaceae</taxon>
        <taxon>Methylophilus</taxon>
    </lineage>
</organism>
<evidence type="ECO:0000313" key="1">
    <source>
        <dbReference type="EMBL" id="MFD0914524.1"/>
    </source>
</evidence>
<proteinExistence type="predicted"/>
<dbReference type="EMBL" id="JBHTKB010000003">
    <property type="protein sequence ID" value="MFD0914524.1"/>
    <property type="molecule type" value="Genomic_DNA"/>
</dbReference>
<protein>
    <recommendedName>
        <fullName evidence="3">DUF4145 domain-containing protein</fullName>
    </recommendedName>
</protein>
<dbReference type="RefSeq" id="WP_379058441.1">
    <property type="nucleotide sequence ID" value="NZ_JBHTKB010000003.1"/>
</dbReference>
<dbReference type="Proteomes" id="UP001597128">
    <property type="component" value="Unassembled WGS sequence"/>
</dbReference>
<reference evidence="2" key="1">
    <citation type="journal article" date="2019" name="Int. J. Syst. Evol. Microbiol.">
        <title>The Global Catalogue of Microorganisms (GCM) 10K type strain sequencing project: providing services to taxonomists for standard genome sequencing and annotation.</title>
        <authorList>
            <consortium name="The Broad Institute Genomics Platform"/>
            <consortium name="The Broad Institute Genome Sequencing Center for Infectious Disease"/>
            <person name="Wu L."/>
            <person name="Ma J."/>
        </authorList>
    </citation>
    <scope>NUCLEOTIDE SEQUENCE [LARGE SCALE GENOMIC DNA]</scope>
    <source>
        <strain evidence="2">CCUG 58412</strain>
    </source>
</reference>
<gene>
    <name evidence="1" type="ORF">ACFQ1Z_13260</name>
</gene>
<name>A0ABW3F9I2_9PROT</name>
<comment type="caution">
    <text evidence="1">The sequence shown here is derived from an EMBL/GenBank/DDBJ whole genome shotgun (WGS) entry which is preliminary data.</text>
</comment>
<evidence type="ECO:0000313" key="2">
    <source>
        <dbReference type="Proteomes" id="UP001597128"/>
    </source>
</evidence>
<keyword evidence="2" id="KW-1185">Reference proteome</keyword>
<evidence type="ECO:0008006" key="3">
    <source>
        <dbReference type="Google" id="ProtNLM"/>
    </source>
</evidence>
<sequence length="157" mass="17791">MSLSPEESDMQPHTQKEYEQYLRAIKGPPVMVILRTHLLTEYYLERALRAGLRRGDKLVDSATLSYSQKLAVVEAIDKFPDHVISSLRNLNKIRNRCAHEFERQVSVSDIDLIGGPYGKEYTAFKKRFPKSVRALLNHVVGTITAAMSGCVEALEEQ</sequence>
<accession>A0ABW3F9I2</accession>